<dbReference type="InterPro" id="IPR037150">
    <property type="entry name" value="H-NS_C_dom_sf"/>
</dbReference>
<feature type="region of interest" description="Disordered" evidence="5">
    <location>
        <begin position="80"/>
        <end position="112"/>
    </location>
</feature>
<dbReference type="GO" id="GO:0005829">
    <property type="term" value="C:cytosol"/>
    <property type="evidence" value="ECO:0007669"/>
    <property type="project" value="TreeGrafter"/>
</dbReference>
<gene>
    <name evidence="7" type="ORF">OAN307_c30170</name>
</gene>
<dbReference type="PANTHER" id="PTHR38097">
    <property type="match status" value="1"/>
</dbReference>
<dbReference type="SUPFAM" id="SSF81273">
    <property type="entry name" value="H-NS histone-like proteins"/>
    <property type="match status" value="1"/>
</dbReference>
<dbReference type="GO" id="GO:0032993">
    <property type="term" value="C:protein-DNA complex"/>
    <property type="evidence" value="ECO:0007669"/>
    <property type="project" value="TreeGrafter"/>
</dbReference>
<evidence type="ECO:0000313" key="7">
    <source>
        <dbReference type="EMBL" id="AGI68565.1"/>
    </source>
</evidence>
<evidence type="ECO:0000256" key="5">
    <source>
        <dbReference type="SAM" id="MobiDB-lite"/>
    </source>
</evidence>
<organism evidence="7 8">
    <name type="scientific">Octadecabacter antarcticus 307</name>
    <dbReference type="NCBI Taxonomy" id="391626"/>
    <lineage>
        <taxon>Bacteria</taxon>
        <taxon>Pseudomonadati</taxon>
        <taxon>Pseudomonadota</taxon>
        <taxon>Alphaproteobacteria</taxon>
        <taxon>Rhodobacterales</taxon>
        <taxon>Roseobacteraceae</taxon>
        <taxon>Octadecabacter</taxon>
    </lineage>
</organism>
<dbReference type="Gene3D" id="4.10.430.10">
    <property type="entry name" value="Histone-like protein H-NS, C-terminal domain"/>
    <property type="match status" value="1"/>
</dbReference>
<evidence type="ECO:0000313" key="8">
    <source>
        <dbReference type="Proteomes" id="UP000005307"/>
    </source>
</evidence>
<keyword evidence="8" id="KW-1185">Reference proteome</keyword>
<evidence type="ECO:0000256" key="4">
    <source>
        <dbReference type="ARBA" id="ARBA00023125"/>
    </source>
</evidence>
<reference evidence="7 8" key="1">
    <citation type="journal article" date="2013" name="PLoS ONE">
        <title>Poles Apart: Arctic and Antarctic Octadecabacter strains Share High Genome Plasticity and a New Type of Xanthorhodopsin.</title>
        <authorList>
            <person name="Vollmers J."/>
            <person name="Voget S."/>
            <person name="Dietrich S."/>
            <person name="Gollnow K."/>
            <person name="Smits M."/>
            <person name="Meyer K."/>
            <person name="Brinkhoff T."/>
            <person name="Simon M."/>
            <person name="Daniel R."/>
        </authorList>
    </citation>
    <scope>NUCLEOTIDE SEQUENCE [LARGE SCALE GENOMIC DNA]</scope>
    <source>
        <strain evidence="7 8">307</strain>
    </source>
</reference>
<evidence type="ECO:0000256" key="2">
    <source>
        <dbReference type="ARBA" id="ARBA00010610"/>
    </source>
</evidence>
<comment type="subcellular location">
    <subcellularLocation>
        <location evidence="1">Cytoplasm</location>
        <location evidence="1">Nucleoid</location>
    </subcellularLocation>
</comment>
<proteinExistence type="inferred from homology"/>
<keyword evidence="4" id="KW-0238">DNA-binding</keyword>
<dbReference type="eggNOG" id="COG2916">
    <property type="taxonomic scope" value="Bacteria"/>
</dbReference>
<protein>
    <submittedName>
        <fullName evidence="7">Histone-like nucleoid-structuring family protein</fullName>
    </submittedName>
</protein>
<dbReference type="GO" id="GO:0001217">
    <property type="term" value="F:DNA-binding transcription repressor activity"/>
    <property type="evidence" value="ECO:0007669"/>
    <property type="project" value="TreeGrafter"/>
</dbReference>
<dbReference type="STRING" id="391626.OAN307_c30170"/>
<dbReference type="PANTHER" id="PTHR38097:SF2">
    <property type="entry name" value="DNA-BINDING PROTEIN STPA"/>
    <property type="match status" value="1"/>
</dbReference>
<dbReference type="EMBL" id="CP003740">
    <property type="protein sequence ID" value="AGI68565.1"/>
    <property type="molecule type" value="Genomic_DNA"/>
</dbReference>
<dbReference type="GO" id="GO:0003680">
    <property type="term" value="F:minor groove of adenine-thymine-rich DNA binding"/>
    <property type="evidence" value="ECO:0007669"/>
    <property type="project" value="TreeGrafter"/>
</dbReference>
<sequence>MLFHYVNNKVSGLINHKECIMKTDLKYMSRKELEKLSADIDKAMAKLANREKALAVVAVEKIAKAHGFTLAELGDSKPSVKLASKPRKKQKQASAPKFVNLDDNAKTWTGKGRQPDWFKQALAAGKTPDEMAI</sequence>
<dbReference type="GO" id="GO:0009295">
    <property type="term" value="C:nucleoid"/>
    <property type="evidence" value="ECO:0007669"/>
    <property type="project" value="UniProtKB-SubCell"/>
</dbReference>
<dbReference type="Proteomes" id="UP000005307">
    <property type="component" value="Chromosome"/>
</dbReference>
<feature type="domain" description="DNA-binding protein H-NS-like C-terminal" evidence="6">
    <location>
        <begin position="88"/>
        <end position="133"/>
    </location>
</feature>
<name>M9RFH5_9RHOB</name>
<dbReference type="InterPro" id="IPR027444">
    <property type="entry name" value="H-NS_C_dom"/>
</dbReference>
<comment type="similarity">
    <text evidence="2">Belongs to the histone-like protein H-NS family.</text>
</comment>
<dbReference type="KEGG" id="oat:OAN307_c30170"/>
<evidence type="ECO:0000256" key="1">
    <source>
        <dbReference type="ARBA" id="ARBA00004453"/>
    </source>
</evidence>
<accession>M9RFH5</accession>
<dbReference type="HOGENOM" id="CLU_117503_1_0_5"/>
<dbReference type="GO" id="GO:0000976">
    <property type="term" value="F:transcription cis-regulatory region binding"/>
    <property type="evidence" value="ECO:0007669"/>
    <property type="project" value="TreeGrafter"/>
</dbReference>
<evidence type="ECO:0000256" key="3">
    <source>
        <dbReference type="ARBA" id="ARBA00022490"/>
    </source>
</evidence>
<dbReference type="GO" id="GO:0003681">
    <property type="term" value="F:bent DNA binding"/>
    <property type="evidence" value="ECO:0007669"/>
    <property type="project" value="TreeGrafter"/>
</dbReference>
<dbReference type="AlphaFoldDB" id="M9RFH5"/>
<keyword evidence="3" id="KW-0963">Cytoplasm</keyword>
<dbReference type="SMART" id="SM00528">
    <property type="entry name" value="HNS"/>
    <property type="match status" value="1"/>
</dbReference>
<evidence type="ECO:0000259" key="6">
    <source>
        <dbReference type="SMART" id="SM00528"/>
    </source>
</evidence>
<dbReference type="Pfam" id="PF00816">
    <property type="entry name" value="Histone_HNS"/>
    <property type="match status" value="1"/>
</dbReference>